<evidence type="ECO:0000313" key="4">
    <source>
        <dbReference type="Proteomes" id="UP000000844"/>
    </source>
</evidence>
<keyword evidence="2" id="KW-0472">Membrane</keyword>
<keyword evidence="2" id="KW-1133">Transmembrane helix</keyword>
<name>D3Q4Y4_STANL</name>
<evidence type="ECO:0000313" key="3">
    <source>
        <dbReference type="EMBL" id="ADD42164.1"/>
    </source>
</evidence>
<sequence>MNDDAHGLLDRALPDGQVPFNVDPAQIVRRGRRLRRRRAFAAAGGIATAAVLGLVVTVAGLSPGSVADHGPAASKSSGEQTDSWADESPWELTKRDPFTNADTATATGGVVDALEQIAEVDVHDADGLKGFHLGRYTETSPNGDLDRDLLHGKGQFSSENYDLTTDFEVSIYEPGLVDAVEDFVDCEAERVKCSESTGPADEKIISRTVDTVSGSLTIRTYEVYVYRADRSIAKLATRPDIDPGVESNGVVTTPLSTTQVRDVALAIPPKLKV</sequence>
<dbReference type="KEGG" id="sna:Snas_2481"/>
<accession>D3Q4Y4</accession>
<proteinExistence type="predicted"/>
<dbReference type="STRING" id="446470.Snas_2481"/>
<feature type="region of interest" description="Disordered" evidence="1">
    <location>
        <begin position="67"/>
        <end position="103"/>
    </location>
</feature>
<dbReference type="RefSeq" id="WP_013017735.1">
    <property type="nucleotide sequence ID" value="NC_013947.1"/>
</dbReference>
<feature type="transmembrane region" description="Helical" evidence="2">
    <location>
        <begin position="39"/>
        <end position="61"/>
    </location>
</feature>
<evidence type="ECO:0000256" key="2">
    <source>
        <dbReference type="SAM" id="Phobius"/>
    </source>
</evidence>
<reference evidence="3 4" key="1">
    <citation type="journal article" date="2009" name="Stand. Genomic Sci.">
        <title>Complete genome sequence of Stackebrandtia nassauensis type strain (LLR-40K-21).</title>
        <authorList>
            <person name="Munk C."/>
            <person name="Lapidus A."/>
            <person name="Copeland A."/>
            <person name="Jando M."/>
            <person name="Mayilraj S."/>
            <person name="Glavina Del Rio T."/>
            <person name="Nolan M."/>
            <person name="Chen F."/>
            <person name="Lucas S."/>
            <person name="Tice H."/>
            <person name="Cheng J.F."/>
            <person name="Han C."/>
            <person name="Detter J.C."/>
            <person name="Bruce D."/>
            <person name="Goodwin L."/>
            <person name="Chain P."/>
            <person name="Pitluck S."/>
            <person name="Goker M."/>
            <person name="Ovchinikova G."/>
            <person name="Pati A."/>
            <person name="Ivanova N."/>
            <person name="Mavromatis K."/>
            <person name="Chen A."/>
            <person name="Palaniappan K."/>
            <person name="Land M."/>
            <person name="Hauser L."/>
            <person name="Chang Y.J."/>
            <person name="Jeffries C.D."/>
            <person name="Bristow J."/>
            <person name="Eisen J.A."/>
            <person name="Markowitz V."/>
            <person name="Hugenholtz P."/>
            <person name="Kyrpides N.C."/>
            <person name="Klenk H.P."/>
        </authorList>
    </citation>
    <scope>NUCLEOTIDE SEQUENCE [LARGE SCALE GENOMIC DNA]</scope>
    <source>
        <strain evidence="4">DSM 44728 / CIP 108903 / NRRL B-16338 / NBRC 102104 / LLR-40K-21</strain>
    </source>
</reference>
<dbReference type="AlphaFoldDB" id="D3Q4Y4"/>
<evidence type="ECO:0000256" key="1">
    <source>
        <dbReference type="SAM" id="MobiDB-lite"/>
    </source>
</evidence>
<keyword evidence="2" id="KW-0812">Transmembrane</keyword>
<organism evidence="3 4">
    <name type="scientific">Stackebrandtia nassauensis (strain DSM 44728 / CIP 108903 / NRRL B-16338 / NBRC 102104 / LLR-40K-21)</name>
    <dbReference type="NCBI Taxonomy" id="446470"/>
    <lineage>
        <taxon>Bacteria</taxon>
        <taxon>Bacillati</taxon>
        <taxon>Actinomycetota</taxon>
        <taxon>Actinomycetes</taxon>
        <taxon>Glycomycetales</taxon>
        <taxon>Glycomycetaceae</taxon>
        <taxon>Stackebrandtia</taxon>
    </lineage>
</organism>
<keyword evidence="4" id="KW-1185">Reference proteome</keyword>
<gene>
    <name evidence="3" type="ordered locus">Snas_2481</name>
</gene>
<dbReference type="HOGENOM" id="CLU_1019069_0_0_11"/>
<feature type="compositionally biased region" description="Polar residues" evidence="1">
    <location>
        <begin position="74"/>
        <end position="83"/>
    </location>
</feature>
<protein>
    <submittedName>
        <fullName evidence="3">Uncharacterized protein</fullName>
    </submittedName>
</protein>
<dbReference type="Proteomes" id="UP000000844">
    <property type="component" value="Chromosome"/>
</dbReference>
<dbReference type="EMBL" id="CP001778">
    <property type="protein sequence ID" value="ADD42164.1"/>
    <property type="molecule type" value="Genomic_DNA"/>
</dbReference>